<feature type="chain" id="PRO_5017018259" description="Outer membrane protein with glycine zipper" evidence="1">
    <location>
        <begin position="26"/>
        <end position="55"/>
    </location>
</feature>
<keyword evidence="1" id="KW-0732">Signal</keyword>
<dbReference type="PROSITE" id="PS51257">
    <property type="entry name" value="PROKAR_LIPOPROTEIN"/>
    <property type="match status" value="1"/>
</dbReference>
<dbReference type="EMBL" id="QNRR01000015">
    <property type="protein sequence ID" value="RBP37022.1"/>
    <property type="molecule type" value="Genomic_DNA"/>
</dbReference>
<proteinExistence type="predicted"/>
<dbReference type="Proteomes" id="UP000253426">
    <property type="component" value="Unassembled WGS sequence"/>
</dbReference>
<name>A0A366H5W0_9BACT</name>
<keyword evidence="3" id="KW-1185">Reference proteome</keyword>
<sequence>MRTFILLISLAPVMALCSCSSVPQAADPFDTAMAAALGVMAGGVVGSNANTGGVR</sequence>
<dbReference type="AlphaFoldDB" id="A0A366H5W0"/>
<comment type="caution">
    <text evidence="2">The sequence shown here is derived from an EMBL/GenBank/DDBJ whole genome shotgun (WGS) entry which is preliminary data.</text>
</comment>
<evidence type="ECO:0000313" key="2">
    <source>
        <dbReference type="EMBL" id="RBP37022.1"/>
    </source>
</evidence>
<evidence type="ECO:0008006" key="4">
    <source>
        <dbReference type="Google" id="ProtNLM"/>
    </source>
</evidence>
<accession>A0A366H5W0</accession>
<protein>
    <recommendedName>
        <fullName evidence="4">Outer membrane protein with glycine zipper</fullName>
    </recommendedName>
</protein>
<gene>
    <name evidence="2" type="ORF">DES53_115163</name>
</gene>
<evidence type="ECO:0000313" key="3">
    <source>
        <dbReference type="Proteomes" id="UP000253426"/>
    </source>
</evidence>
<reference evidence="2 3" key="1">
    <citation type="submission" date="2018-06" db="EMBL/GenBank/DDBJ databases">
        <title>Genomic Encyclopedia of Type Strains, Phase IV (KMG-IV): sequencing the most valuable type-strain genomes for metagenomic binning, comparative biology and taxonomic classification.</title>
        <authorList>
            <person name="Goeker M."/>
        </authorList>
    </citation>
    <scope>NUCLEOTIDE SEQUENCE [LARGE SCALE GENOMIC DNA]</scope>
    <source>
        <strain evidence="2 3">DSM 25532</strain>
    </source>
</reference>
<evidence type="ECO:0000256" key="1">
    <source>
        <dbReference type="SAM" id="SignalP"/>
    </source>
</evidence>
<feature type="signal peptide" evidence="1">
    <location>
        <begin position="1"/>
        <end position="25"/>
    </location>
</feature>
<organism evidence="2 3">
    <name type="scientific">Roseimicrobium gellanilyticum</name>
    <dbReference type="NCBI Taxonomy" id="748857"/>
    <lineage>
        <taxon>Bacteria</taxon>
        <taxon>Pseudomonadati</taxon>
        <taxon>Verrucomicrobiota</taxon>
        <taxon>Verrucomicrobiia</taxon>
        <taxon>Verrucomicrobiales</taxon>
        <taxon>Verrucomicrobiaceae</taxon>
        <taxon>Roseimicrobium</taxon>
    </lineage>
</organism>